<comment type="pathway">
    <text evidence="2">Organic acid metabolism; glycolate biosynthesis; glycolate from 2-phosphoglycolate: step 1/1.</text>
</comment>
<dbReference type="PANTHER" id="PTHR43434:SF1">
    <property type="entry name" value="PHOSPHOGLYCOLATE PHOSPHATASE"/>
    <property type="match status" value="1"/>
</dbReference>
<dbReference type="InterPro" id="IPR023214">
    <property type="entry name" value="HAD_sf"/>
</dbReference>
<keyword evidence="6" id="KW-1185">Reference proteome</keyword>
<dbReference type="Gene3D" id="3.40.50.1000">
    <property type="entry name" value="HAD superfamily/HAD-like"/>
    <property type="match status" value="1"/>
</dbReference>
<reference evidence="5 6" key="1">
    <citation type="submission" date="2021-08" db="EMBL/GenBank/DDBJ databases">
        <title>Complete genome sequence of Leptospira kobayashii strain E30.</title>
        <authorList>
            <person name="Nakao R."/>
            <person name="Nakamura S."/>
            <person name="Masuzawa T."/>
            <person name="Koizumi N."/>
        </authorList>
    </citation>
    <scope>NUCLEOTIDE SEQUENCE [LARGE SCALE GENOMIC DNA]</scope>
    <source>
        <strain evidence="5 6">E30</strain>
    </source>
</reference>
<evidence type="ECO:0000256" key="3">
    <source>
        <dbReference type="ARBA" id="ARBA00006171"/>
    </source>
</evidence>
<evidence type="ECO:0000256" key="2">
    <source>
        <dbReference type="ARBA" id="ARBA00004818"/>
    </source>
</evidence>
<dbReference type="Pfam" id="PF13419">
    <property type="entry name" value="HAD_2"/>
    <property type="match status" value="1"/>
</dbReference>
<dbReference type="EC" id="3.1.3.18" evidence="4"/>
<dbReference type="InterPro" id="IPR023198">
    <property type="entry name" value="PGP-like_dom2"/>
</dbReference>
<dbReference type="InterPro" id="IPR050155">
    <property type="entry name" value="HAD-like_hydrolase_sf"/>
</dbReference>
<organism evidence="5 6">
    <name type="scientific">Leptospira kobayashii</name>
    <dbReference type="NCBI Taxonomy" id="1917830"/>
    <lineage>
        <taxon>Bacteria</taxon>
        <taxon>Pseudomonadati</taxon>
        <taxon>Spirochaetota</taxon>
        <taxon>Spirochaetia</taxon>
        <taxon>Leptospirales</taxon>
        <taxon>Leptospiraceae</taxon>
        <taxon>Leptospira</taxon>
    </lineage>
</organism>
<dbReference type="SFLD" id="SFLDG01129">
    <property type="entry name" value="C1.5:_HAD__Beta-PGM__Phosphata"/>
    <property type="match status" value="1"/>
</dbReference>
<dbReference type="InterPro" id="IPR041492">
    <property type="entry name" value="HAD_2"/>
</dbReference>
<gene>
    <name evidence="5" type="ORF">LPTSP3_g34560</name>
</gene>
<accession>A0ABM7USW2</accession>
<dbReference type="Gene3D" id="1.10.150.240">
    <property type="entry name" value="Putative phosphatase, domain 2"/>
    <property type="match status" value="1"/>
</dbReference>
<dbReference type="InterPro" id="IPR036412">
    <property type="entry name" value="HAD-like_sf"/>
</dbReference>
<dbReference type="SUPFAM" id="SSF56784">
    <property type="entry name" value="HAD-like"/>
    <property type="match status" value="1"/>
</dbReference>
<dbReference type="PANTHER" id="PTHR43434">
    <property type="entry name" value="PHOSPHOGLYCOLATE PHOSPHATASE"/>
    <property type="match status" value="1"/>
</dbReference>
<sequence>MINLKPIKAIVFDYDDTIAQTRQIRYRTLQTIANEVFDFKLSHEELDSAWGIPGNDFLLKIFGNHSQDLDFLWKTYNGYCDLDDNISYPGAKEYIHQFQKQYRLGILSSSSYKRVFKELELMSFDLNLFVSVQTAEDTNVHKPNPKVFDPMTFKLETFSIRKEEILYVGDSISDHHSSTGWGLQFLGIAHGEKERTVFDREKIPYVESFAELDKVLKESQ</sequence>
<dbReference type="EMBL" id="AP025028">
    <property type="protein sequence ID" value="BDA80526.1"/>
    <property type="molecule type" value="Genomic_DNA"/>
</dbReference>
<dbReference type="SFLD" id="SFLDS00003">
    <property type="entry name" value="Haloacid_Dehalogenase"/>
    <property type="match status" value="1"/>
</dbReference>
<protein>
    <recommendedName>
        <fullName evidence="4">phosphoglycolate phosphatase</fullName>
        <ecNumber evidence="4">3.1.3.18</ecNumber>
    </recommendedName>
</protein>
<evidence type="ECO:0000256" key="1">
    <source>
        <dbReference type="ARBA" id="ARBA00000830"/>
    </source>
</evidence>
<evidence type="ECO:0000313" key="6">
    <source>
        <dbReference type="Proteomes" id="UP000245263"/>
    </source>
</evidence>
<dbReference type="RefSeq" id="WP_109021557.1">
    <property type="nucleotide sequence ID" value="NZ_AP025028.1"/>
</dbReference>
<evidence type="ECO:0000256" key="4">
    <source>
        <dbReference type="ARBA" id="ARBA00013078"/>
    </source>
</evidence>
<evidence type="ECO:0000313" key="5">
    <source>
        <dbReference type="EMBL" id="BDA80526.1"/>
    </source>
</evidence>
<proteinExistence type="inferred from homology"/>
<dbReference type="Proteomes" id="UP000245263">
    <property type="component" value="Chromosome 1"/>
</dbReference>
<comment type="catalytic activity">
    <reaction evidence="1">
        <text>2-phosphoglycolate + H2O = glycolate + phosphate</text>
        <dbReference type="Rhea" id="RHEA:14369"/>
        <dbReference type="ChEBI" id="CHEBI:15377"/>
        <dbReference type="ChEBI" id="CHEBI:29805"/>
        <dbReference type="ChEBI" id="CHEBI:43474"/>
        <dbReference type="ChEBI" id="CHEBI:58033"/>
        <dbReference type="EC" id="3.1.3.18"/>
    </reaction>
</comment>
<comment type="similarity">
    <text evidence="3">Belongs to the HAD-like hydrolase superfamily. CbbY/CbbZ/Gph/YieH family.</text>
</comment>
<name>A0ABM7USW2_9LEPT</name>